<keyword evidence="1" id="KW-0732">Signal</keyword>
<proteinExistence type="predicted"/>
<dbReference type="RefSeq" id="WP_106220846.1">
    <property type="nucleotide sequence ID" value="NZ_PVWP01000005.1"/>
</dbReference>
<dbReference type="EMBL" id="PVWP01000005">
    <property type="protein sequence ID" value="PSB37555.1"/>
    <property type="molecule type" value="Genomic_DNA"/>
</dbReference>
<comment type="caution">
    <text evidence="2">The sequence shown here is derived from an EMBL/GenBank/DDBJ whole genome shotgun (WGS) entry which is preliminary data.</text>
</comment>
<organism evidence="2 3">
    <name type="scientific">Aphanothece cf. minutissima CCALA 015</name>
    <dbReference type="NCBI Taxonomy" id="2107695"/>
    <lineage>
        <taxon>Bacteria</taxon>
        <taxon>Bacillati</taxon>
        <taxon>Cyanobacteriota</taxon>
        <taxon>Cyanophyceae</taxon>
        <taxon>Oscillatoriophycideae</taxon>
        <taxon>Chroococcales</taxon>
        <taxon>Aphanothecaceae</taxon>
        <taxon>Aphanothece</taxon>
    </lineage>
</organism>
<dbReference type="Proteomes" id="UP000238218">
    <property type="component" value="Unassembled WGS sequence"/>
</dbReference>
<gene>
    <name evidence="2" type="ORF">C7B81_08560</name>
</gene>
<evidence type="ECO:0000313" key="3">
    <source>
        <dbReference type="Proteomes" id="UP000238218"/>
    </source>
</evidence>
<protein>
    <submittedName>
        <fullName evidence="2">Uncharacterized protein</fullName>
    </submittedName>
</protein>
<keyword evidence="3" id="KW-1185">Reference proteome</keyword>
<sequence>MVMAPWRRLVGISQAWIVAVGLFLLASLLSPAAASAADTDGNWNLDDGAGHRLGGMIYESSDINAAKGLRLRLNAESPKLTLNHSRPLRLSDGKDQDWSLANLSAELTASAGGAIPATSSQFDAGCLDPTPADGLPLKITVPSSAGDLSFALSPGQVQTLHSLTDACMN</sequence>
<reference evidence="2 3" key="2">
    <citation type="submission" date="2018-03" db="EMBL/GenBank/DDBJ databases">
        <title>The ancient ancestry and fast evolution of plastids.</title>
        <authorList>
            <person name="Moore K.R."/>
            <person name="Magnabosco C."/>
            <person name="Momper L."/>
            <person name="Gold D.A."/>
            <person name="Bosak T."/>
            <person name="Fournier G.P."/>
        </authorList>
    </citation>
    <scope>NUCLEOTIDE SEQUENCE [LARGE SCALE GENOMIC DNA]</scope>
    <source>
        <strain evidence="2 3">CCALA 015</strain>
    </source>
</reference>
<feature type="signal peptide" evidence="1">
    <location>
        <begin position="1"/>
        <end position="36"/>
    </location>
</feature>
<evidence type="ECO:0000256" key="1">
    <source>
        <dbReference type="SAM" id="SignalP"/>
    </source>
</evidence>
<feature type="chain" id="PRO_5046326307" evidence="1">
    <location>
        <begin position="37"/>
        <end position="169"/>
    </location>
</feature>
<name>A0ABX5F7H7_9CHRO</name>
<reference evidence="2 3" key="1">
    <citation type="submission" date="2018-02" db="EMBL/GenBank/DDBJ databases">
        <authorList>
            <person name="Moore K."/>
            <person name="Momper L."/>
        </authorList>
    </citation>
    <scope>NUCLEOTIDE SEQUENCE [LARGE SCALE GENOMIC DNA]</scope>
    <source>
        <strain evidence="2 3">CCALA 015</strain>
    </source>
</reference>
<evidence type="ECO:0000313" key="2">
    <source>
        <dbReference type="EMBL" id="PSB37555.1"/>
    </source>
</evidence>
<accession>A0ABX5F7H7</accession>